<gene>
    <name evidence="3 6" type="primary">trpD</name>
    <name evidence="6" type="ORF">H9819_06740</name>
</gene>
<feature type="binding site" evidence="3">
    <location>
        <begin position="89"/>
        <end position="92"/>
    </location>
    <ligand>
        <name>5-phospho-alpha-D-ribose 1-diphosphate</name>
        <dbReference type="ChEBI" id="CHEBI:58017"/>
    </ligand>
</feature>
<evidence type="ECO:0000256" key="2">
    <source>
        <dbReference type="ARBA" id="ARBA00022679"/>
    </source>
</evidence>
<comment type="pathway">
    <text evidence="3">Amino-acid biosynthesis; L-tryptophan biosynthesis; L-tryptophan from chorismate: step 2/5.</text>
</comment>
<feature type="domain" description="Glycosyl transferase family 3 N-terminal" evidence="5">
    <location>
        <begin position="2"/>
        <end position="64"/>
    </location>
</feature>
<dbReference type="GO" id="GO:0000162">
    <property type="term" value="P:L-tryptophan biosynthetic process"/>
    <property type="evidence" value="ECO:0007669"/>
    <property type="project" value="UniProtKB-UniRule"/>
</dbReference>
<evidence type="ECO:0000313" key="7">
    <source>
        <dbReference type="Proteomes" id="UP000824023"/>
    </source>
</evidence>
<dbReference type="EMBL" id="DXCK01000091">
    <property type="protein sequence ID" value="HIZ01934.1"/>
    <property type="molecule type" value="Genomic_DNA"/>
</dbReference>
<comment type="subunit">
    <text evidence="3">Homodimer.</text>
</comment>
<feature type="binding site" evidence="3">
    <location>
        <position position="223"/>
    </location>
    <ligand>
        <name>Mg(2+)</name>
        <dbReference type="ChEBI" id="CHEBI:18420"/>
        <label>2</label>
    </ligand>
</feature>
<dbReference type="InterPro" id="IPR017459">
    <property type="entry name" value="Glycosyl_Trfase_fam3_N_dom"/>
</dbReference>
<feature type="domain" description="Glycosyl transferase family 3" evidence="4">
    <location>
        <begin position="73"/>
        <end position="319"/>
    </location>
</feature>
<dbReference type="NCBIfam" id="TIGR01245">
    <property type="entry name" value="trpD"/>
    <property type="match status" value="1"/>
</dbReference>
<dbReference type="GO" id="GO:0004048">
    <property type="term" value="F:anthranilate phosphoribosyltransferase activity"/>
    <property type="evidence" value="ECO:0007669"/>
    <property type="project" value="UniProtKB-UniRule"/>
</dbReference>
<proteinExistence type="inferred from homology"/>
<dbReference type="GO" id="GO:0000287">
    <property type="term" value="F:magnesium ion binding"/>
    <property type="evidence" value="ECO:0007669"/>
    <property type="project" value="UniProtKB-UniRule"/>
</dbReference>
<dbReference type="Proteomes" id="UP000824023">
    <property type="component" value="Unassembled WGS sequence"/>
</dbReference>
<comment type="cofactor">
    <cofactor evidence="3">
        <name>Mg(2+)</name>
        <dbReference type="ChEBI" id="CHEBI:18420"/>
    </cofactor>
    <text evidence="3">Binds 2 magnesium ions per monomer.</text>
</comment>
<feature type="binding site" evidence="3">
    <location>
        <position position="79"/>
    </location>
    <ligand>
        <name>5-phospho-alpha-D-ribose 1-diphosphate</name>
        <dbReference type="ChEBI" id="CHEBI:58017"/>
    </ligand>
</feature>
<feature type="binding site" evidence="3">
    <location>
        <position position="224"/>
    </location>
    <ligand>
        <name>Mg(2+)</name>
        <dbReference type="ChEBI" id="CHEBI:18420"/>
        <label>2</label>
    </ligand>
</feature>
<comment type="function">
    <text evidence="3">Catalyzes the transfer of the phosphoribosyl group of 5-phosphorylribose-1-pyrophosphate (PRPP) to anthranilate to yield N-(5'-phosphoribosyl)-anthranilate (PRA).</text>
</comment>
<evidence type="ECO:0000256" key="1">
    <source>
        <dbReference type="ARBA" id="ARBA00022676"/>
    </source>
</evidence>
<evidence type="ECO:0000256" key="3">
    <source>
        <dbReference type="HAMAP-Rule" id="MF_00211"/>
    </source>
</evidence>
<evidence type="ECO:0000259" key="5">
    <source>
        <dbReference type="Pfam" id="PF02885"/>
    </source>
</evidence>
<feature type="binding site" evidence="3">
    <location>
        <position position="110"/>
    </location>
    <ligand>
        <name>anthranilate</name>
        <dbReference type="ChEBI" id="CHEBI:16567"/>
        <label>1</label>
    </ligand>
</feature>
<dbReference type="HAMAP" id="MF_00211">
    <property type="entry name" value="TrpD"/>
    <property type="match status" value="1"/>
</dbReference>
<dbReference type="SUPFAM" id="SSF52418">
    <property type="entry name" value="Nucleoside phosphorylase/phosphoribosyltransferase catalytic domain"/>
    <property type="match status" value="1"/>
</dbReference>
<dbReference type="AlphaFoldDB" id="A0A9D2A5Z5"/>
<comment type="catalytic activity">
    <reaction evidence="3">
        <text>N-(5-phospho-beta-D-ribosyl)anthranilate + diphosphate = 5-phospho-alpha-D-ribose 1-diphosphate + anthranilate</text>
        <dbReference type="Rhea" id="RHEA:11768"/>
        <dbReference type="ChEBI" id="CHEBI:16567"/>
        <dbReference type="ChEBI" id="CHEBI:18277"/>
        <dbReference type="ChEBI" id="CHEBI:33019"/>
        <dbReference type="ChEBI" id="CHEBI:58017"/>
        <dbReference type="EC" id="2.4.2.18"/>
    </reaction>
</comment>
<keyword evidence="2 3" id="KW-0808">Transferase</keyword>
<feature type="binding site" evidence="3">
    <location>
        <position position="165"/>
    </location>
    <ligand>
        <name>anthranilate</name>
        <dbReference type="ChEBI" id="CHEBI:16567"/>
        <label>2</label>
    </ligand>
</feature>
<dbReference type="Gene3D" id="1.20.970.10">
    <property type="entry name" value="Transferase, Pyrimidine Nucleoside Phosphorylase, Chain C"/>
    <property type="match status" value="1"/>
</dbReference>
<keyword evidence="3" id="KW-0057">Aromatic amino acid biosynthesis</keyword>
<keyword evidence="3" id="KW-0479">Metal-binding</keyword>
<keyword evidence="3" id="KW-0460">Magnesium</keyword>
<dbReference type="InterPro" id="IPR035902">
    <property type="entry name" value="Nuc_phospho_transferase"/>
</dbReference>
<comment type="caution">
    <text evidence="3">Lacks conserved residue(s) required for the propagation of feature annotation.</text>
</comment>
<feature type="binding site" evidence="3">
    <location>
        <position position="91"/>
    </location>
    <ligand>
        <name>Mg(2+)</name>
        <dbReference type="ChEBI" id="CHEBI:18420"/>
        <label>1</label>
    </ligand>
</feature>
<dbReference type="Pfam" id="PF00591">
    <property type="entry name" value="Glycos_transf_3"/>
    <property type="match status" value="1"/>
</dbReference>
<dbReference type="PANTHER" id="PTHR43285:SF2">
    <property type="entry name" value="ANTHRANILATE PHOSPHORIBOSYLTRANSFERASE"/>
    <property type="match status" value="1"/>
</dbReference>
<dbReference type="PANTHER" id="PTHR43285">
    <property type="entry name" value="ANTHRANILATE PHOSPHORIBOSYLTRANSFERASE"/>
    <property type="match status" value="1"/>
</dbReference>
<feature type="binding site" evidence="3">
    <location>
        <position position="87"/>
    </location>
    <ligand>
        <name>5-phospho-alpha-D-ribose 1-diphosphate</name>
        <dbReference type="ChEBI" id="CHEBI:58017"/>
    </ligand>
</feature>
<dbReference type="SUPFAM" id="SSF47648">
    <property type="entry name" value="Nucleoside phosphorylase/phosphoribosyltransferase N-terminal domain"/>
    <property type="match status" value="1"/>
</dbReference>
<feature type="binding site" evidence="3">
    <location>
        <position position="119"/>
    </location>
    <ligand>
        <name>5-phospho-alpha-D-ribose 1-diphosphate</name>
        <dbReference type="ChEBI" id="CHEBI:58017"/>
    </ligand>
</feature>
<sequence length="331" mass="36784">MKEILQRLFHHEELSSEETRCLMLDIASGKYKDEQIAALLAAFQMRNITIDELLGFRSALMETCIALDFSPYQPVDIVGTGGDGKNTFNISTCACFLVAGAGYKVAKHGNYGASSVSGASNVVEGHGVRFTADADRLRRSMDVCNVAYLHAPLFSPAMKSVASVRRAIGVRTLFNLLGPLVNPCRPKHQLLGVADLAQMRLYTQLFCRMGIDFAVVNSLDSYDEISLTDEFKIMTRHYERIYRPQDLGFMPARPEELFGGESKESAACIFDNVLRGCATTAQQQCVIVNAAFAIQVLEPEKEIAECISLARESLESRRALNMFRKFIEINR</sequence>
<feature type="binding site" evidence="3">
    <location>
        <position position="79"/>
    </location>
    <ligand>
        <name>anthranilate</name>
        <dbReference type="ChEBI" id="CHEBI:16567"/>
        <label>1</label>
    </ligand>
</feature>
<evidence type="ECO:0000313" key="6">
    <source>
        <dbReference type="EMBL" id="HIZ01934.1"/>
    </source>
</evidence>
<dbReference type="InterPro" id="IPR005940">
    <property type="entry name" value="Anthranilate_Pribosyl_Tfrase"/>
</dbReference>
<dbReference type="Gene3D" id="3.40.1030.10">
    <property type="entry name" value="Nucleoside phosphorylase/phosphoribosyltransferase catalytic domain"/>
    <property type="match status" value="1"/>
</dbReference>
<comment type="caution">
    <text evidence="6">The sequence shown here is derived from an EMBL/GenBank/DDBJ whole genome shotgun (WGS) entry which is preliminary data.</text>
</comment>
<dbReference type="Pfam" id="PF02885">
    <property type="entry name" value="Glycos_trans_3N"/>
    <property type="match status" value="1"/>
</dbReference>
<reference evidence="6" key="2">
    <citation type="submission" date="2021-04" db="EMBL/GenBank/DDBJ databases">
        <authorList>
            <person name="Gilroy R."/>
        </authorList>
    </citation>
    <scope>NUCLEOTIDE SEQUENCE</scope>
    <source>
        <strain evidence="6">ChiHjej12B11-24981</strain>
    </source>
</reference>
<keyword evidence="1 3" id="KW-0328">Glycosyltransferase</keyword>
<dbReference type="InterPro" id="IPR000312">
    <property type="entry name" value="Glycosyl_Trfase_fam3"/>
</dbReference>
<name>A0A9D2A5Z5_9BACE</name>
<keyword evidence="3" id="KW-0822">Tryptophan biosynthesis</keyword>
<feature type="binding site" evidence="3">
    <location>
        <begin position="107"/>
        <end position="115"/>
    </location>
    <ligand>
        <name>5-phospho-alpha-D-ribose 1-diphosphate</name>
        <dbReference type="ChEBI" id="CHEBI:58017"/>
    </ligand>
</feature>
<comment type="similarity">
    <text evidence="3">Belongs to the anthranilate phosphoribosyltransferase family.</text>
</comment>
<dbReference type="InterPro" id="IPR036320">
    <property type="entry name" value="Glycosyl_Trfase_fam3_N_dom_sf"/>
</dbReference>
<dbReference type="EC" id="2.4.2.18" evidence="3"/>
<keyword evidence="3" id="KW-0028">Amino-acid biosynthesis</keyword>
<reference evidence="6" key="1">
    <citation type="journal article" date="2021" name="PeerJ">
        <title>Extensive microbial diversity within the chicken gut microbiome revealed by metagenomics and culture.</title>
        <authorList>
            <person name="Gilroy R."/>
            <person name="Ravi A."/>
            <person name="Getino M."/>
            <person name="Pursley I."/>
            <person name="Horton D.L."/>
            <person name="Alikhan N.F."/>
            <person name="Baker D."/>
            <person name="Gharbi K."/>
            <person name="Hall N."/>
            <person name="Watson M."/>
            <person name="Adriaenssens E.M."/>
            <person name="Foster-Nyarko E."/>
            <person name="Jarju S."/>
            <person name="Secka A."/>
            <person name="Antonio M."/>
            <person name="Oren A."/>
            <person name="Chaudhuri R.R."/>
            <person name="La Ragione R."/>
            <person name="Hildebrand F."/>
            <person name="Pallen M.J."/>
        </authorList>
    </citation>
    <scope>NUCLEOTIDE SEQUENCE</scope>
    <source>
        <strain evidence="6">ChiHjej12B11-24981</strain>
    </source>
</reference>
<organism evidence="6 7">
    <name type="scientific">Candidatus Bacteroides merdipullorum</name>
    <dbReference type="NCBI Taxonomy" id="2838474"/>
    <lineage>
        <taxon>Bacteria</taxon>
        <taxon>Pseudomonadati</taxon>
        <taxon>Bacteroidota</taxon>
        <taxon>Bacteroidia</taxon>
        <taxon>Bacteroidales</taxon>
        <taxon>Bacteroidaceae</taxon>
        <taxon>Bacteroides</taxon>
    </lineage>
</organism>
<evidence type="ECO:0000259" key="4">
    <source>
        <dbReference type="Pfam" id="PF00591"/>
    </source>
</evidence>
<accession>A0A9D2A5Z5</accession>
<protein>
    <recommendedName>
        <fullName evidence="3">Anthranilate phosphoribosyltransferase</fullName>
        <ecNumber evidence="3">2.4.2.18</ecNumber>
    </recommendedName>
</protein>
<dbReference type="GO" id="GO:0005829">
    <property type="term" value="C:cytosol"/>
    <property type="evidence" value="ECO:0007669"/>
    <property type="project" value="TreeGrafter"/>
</dbReference>
<feature type="binding site" evidence="3">
    <location>
        <begin position="82"/>
        <end position="83"/>
    </location>
    <ligand>
        <name>5-phospho-alpha-D-ribose 1-diphosphate</name>
        <dbReference type="ChEBI" id="CHEBI:58017"/>
    </ligand>
</feature>
<feature type="binding site" evidence="3">
    <location>
        <position position="224"/>
    </location>
    <ligand>
        <name>Mg(2+)</name>
        <dbReference type="ChEBI" id="CHEBI:18420"/>
        <label>1</label>
    </ligand>
</feature>